<keyword evidence="1" id="KW-0812">Transmembrane</keyword>
<keyword evidence="1" id="KW-0472">Membrane</keyword>
<evidence type="ECO:0000313" key="3">
    <source>
        <dbReference type="EMBL" id="MRS62850.1"/>
    </source>
</evidence>
<feature type="transmembrane region" description="Helical" evidence="1">
    <location>
        <begin position="12"/>
        <end position="29"/>
    </location>
</feature>
<dbReference type="PANTHER" id="PTHR34220">
    <property type="entry name" value="SENSOR HISTIDINE KINASE YPDA"/>
    <property type="match status" value="1"/>
</dbReference>
<dbReference type="AlphaFoldDB" id="A0A7K0ELX7"/>
<dbReference type="Proteomes" id="UP000441754">
    <property type="component" value="Unassembled WGS sequence"/>
</dbReference>
<protein>
    <submittedName>
        <fullName evidence="3">Sensor protein lytS</fullName>
    </submittedName>
</protein>
<evidence type="ECO:0000256" key="1">
    <source>
        <dbReference type="SAM" id="Phobius"/>
    </source>
</evidence>
<feature type="transmembrane region" description="Helical" evidence="1">
    <location>
        <begin position="41"/>
        <end position="59"/>
    </location>
</feature>
<gene>
    <name evidence="3" type="ORF">GJJ30_16240</name>
</gene>
<dbReference type="GO" id="GO:0000155">
    <property type="term" value="F:phosphorelay sensor kinase activity"/>
    <property type="evidence" value="ECO:0007669"/>
    <property type="project" value="InterPro"/>
</dbReference>
<evidence type="ECO:0000313" key="4">
    <source>
        <dbReference type="Proteomes" id="UP000441754"/>
    </source>
</evidence>
<dbReference type="RefSeq" id="WP_154176215.1">
    <property type="nucleotide sequence ID" value="NZ_WJXZ01000009.1"/>
</dbReference>
<reference evidence="3 4" key="1">
    <citation type="journal article" date="2018" name="Antonie Van Leeuwenhoek">
        <title>Larkinella terrae sp. nov., isolated from soil on Jeju Island, South Korea.</title>
        <authorList>
            <person name="Ten L.N."/>
            <person name="Jeon J."/>
            <person name="Park S.J."/>
            <person name="Park S."/>
            <person name="Lee S.Y."/>
            <person name="Kim M.K."/>
            <person name="Jung H.Y."/>
        </authorList>
    </citation>
    <scope>NUCLEOTIDE SEQUENCE [LARGE SCALE GENOMIC DNA]</scope>
    <source>
        <strain evidence="3 4">KCTC 52001</strain>
    </source>
</reference>
<dbReference type="InterPro" id="IPR010559">
    <property type="entry name" value="Sig_transdc_His_kin_internal"/>
</dbReference>
<proteinExistence type="predicted"/>
<keyword evidence="1" id="KW-1133">Transmembrane helix</keyword>
<name>A0A7K0ELX7_9BACT</name>
<feature type="transmembrane region" description="Helical" evidence="1">
    <location>
        <begin position="121"/>
        <end position="140"/>
    </location>
</feature>
<dbReference type="PANTHER" id="PTHR34220:SF7">
    <property type="entry name" value="SENSOR HISTIDINE KINASE YPDA"/>
    <property type="match status" value="1"/>
</dbReference>
<dbReference type="OrthoDB" id="9809908at2"/>
<evidence type="ECO:0000259" key="2">
    <source>
        <dbReference type="Pfam" id="PF06580"/>
    </source>
</evidence>
<organism evidence="3 4">
    <name type="scientific">Larkinella terrae</name>
    <dbReference type="NCBI Taxonomy" id="2025311"/>
    <lineage>
        <taxon>Bacteria</taxon>
        <taxon>Pseudomonadati</taxon>
        <taxon>Bacteroidota</taxon>
        <taxon>Cytophagia</taxon>
        <taxon>Cytophagales</taxon>
        <taxon>Spirosomataceae</taxon>
        <taxon>Larkinella</taxon>
    </lineage>
</organism>
<accession>A0A7K0ELX7</accession>
<dbReference type="Pfam" id="PF06580">
    <property type="entry name" value="His_kinase"/>
    <property type="match status" value="1"/>
</dbReference>
<dbReference type="GO" id="GO:0016020">
    <property type="term" value="C:membrane"/>
    <property type="evidence" value="ECO:0007669"/>
    <property type="project" value="InterPro"/>
</dbReference>
<sequence>MKQWFILDRSDWLLLLGQYPVLPFVNYFMLGEPYLTDATLFWFITISTALAYFLFVWLMDSWRKYILFRFPALNQSTLRIATSLSVYIVLTWFLCALNFWFYELADSPGYQFSLAKFGGMALLGTVFNVLSASIFEAIYFHSQWRQTLVREYELKQLNTQQQLDVLKQQVNPHFLFNSLNSLIALIGEDPGQAESFAEELSSVYRYVLRTNRSEGPSSNVLDLTQHLTDLDSELRFIQSYYHLLKTRHGCGLDLSIRVDERFGPYLLPPLTLQLLVENAVKHNSTLPEQPLRIQISTDERGTLQVHNNIQRKQMRVLSNGVGLSNILAKYAMLGQPAPDIQEANSEFIVTLQLIKAD</sequence>
<feature type="transmembrane region" description="Helical" evidence="1">
    <location>
        <begin position="80"/>
        <end position="101"/>
    </location>
</feature>
<dbReference type="InterPro" id="IPR050640">
    <property type="entry name" value="Bact_2-comp_sensor_kinase"/>
</dbReference>
<keyword evidence="4" id="KW-1185">Reference proteome</keyword>
<comment type="caution">
    <text evidence="3">The sequence shown here is derived from an EMBL/GenBank/DDBJ whole genome shotgun (WGS) entry which is preliminary data.</text>
</comment>
<feature type="domain" description="Signal transduction histidine kinase internal region" evidence="2">
    <location>
        <begin position="162"/>
        <end position="249"/>
    </location>
</feature>
<dbReference type="EMBL" id="WJXZ01000009">
    <property type="protein sequence ID" value="MRS62850.1"/>
    <property type="molecule type" value="Genomic_DNA"/>
</dbReference>